<dbReference type="EMBL" id="CAEZVB010000117">
    <property type="protein sequence ID" value="CAB4631905.1"/>
    <property type="molecule type" value="Genomic_DNA"/>
</dbReference>
<dbReference type="Pfam" id="PF08818">
    <property type="entry name" value="DUF1801"/>
    <property type="match status" value="1"/>
</dbReference>
<accession>A0A6J6J5H9</accession>
<proteinExistence type="predicted"/>
<dbReference type="InterPro" id="IPR014922">
    <property type="entry name" value="YdhG-like"/>
</dbReference>
<dbReference type="Gene3D" id="3.90.1150.200">
    <property type="match status" value="1"/>
</dbReference>
<evidence type="ECO:0000313" key="2">
    <source>
        <dbReference type="EMBL" id="CAB4631905.1"/>
    </source>
</evidence>
<sequence>MSAKEIDEYLKSVTEPQRSTLQEVRERIRSILPDGEECISYGMPAFKVRGKVMAGFAAARHFNSYYPHSGSILNLFESELASYSSTKSALHFPKDKPLSKALLKKLIDAKYALVFGEVALKAKPDPDELWRSYGLASPARRALIGAGIFKVSDLKRLKDRQLEELHGIGPSALKTLKELSGKG</sequence>
<name>A0A6J6J5H9_9ZZZZ</name>
<dbReference type="SUPFAM" id="SSF159888">
    <property type="entry name" value="YdhG-like"/>
    <property type="match status" value="1"/>
</dbReference>
<dbReference type="SUPFAM" id="SSF47789">
    <property type="entry name" value="C-terminal domain of RNA polymerase alpha subunit"/>
    <property type="match status" value="1"/>
</dbReference>
<feature type="domain" description="YdhG-like" evidence="1">
    <location>
        <begin position="17"/>
        <end position="109"/>
    </location>
</feature>
<organism evidence="2">
    <name type="scientific">freshwater metagenome</name>
    <dbReference type="NCBI Taxonomy" id="449393"/>
    <lineage>
        <taxon>unclassified sequences</taxon>
        <taxon>metagenomes</taxon>
        <taxon>ecological metagenomes</taxon>
    </lineage>
</organism>
<gene>
    <name evidence="2" type="ORF">UFOPK1908_01517</name>
</gene>
<protein>
    <submittedName>
        <fullName evidence="2">Unannotated protein</fullName>
    </submittedName>
</protein>
<dbReference type="AlphaFoldDB" id="A0A6J6J5H9"/>
<reference evidence="2" key="1">
    <citation type="submission" date="2020-05" db="EMBL/GenBank/DDBJ databases">
        <authorList>
            <person name="Chiriac C."/>
            <person name="Salcher M."/>
            <person name="Ghai R."/>
            <person name="Kavagutti S V."/>
        </authorList>
    </citation>
    <scope>NUCLEOTIDE SEQUENCE</scope>
</reference>
<evidence type="ECO:0000259" key="1">
    <source>
        <dbReference type="Pfam" id="PF08818"/>
    </source>
</evidence>